<sequence length="59" mass="5925">MGMPNLPGHGPRIVQSPGFAGPRAGKSSPGFAGPRAGYAMSGFAGPRAGYAARIALVER</sequence>
<feature type="region of interest" description="Disordered" evidence="1">
    <location>
        <begin position="1"/>
        <end position="31"/>
    </location>
</feature>
<keyword evidence="3" id="KW-1185">Reference proteome</keyword>
<reference evidence="3" key="1">
    <citation type="submission" date="2017-10" db="EMBL/GenBank/DDBJ databases">
        <authorList>
            <person name="Toshchakov S.V."/>
            <person name="Goeva M.A."/>
        </authorList>
    </citation>
    <scope>NUCLEOTIDE SEQUENCE [LARGE SCALE GENOMIC DNA]</scope>
    <source>
        <strain evidence="3">JR1/69-1-13</strain>
    </source>
</reference>
<organism evidence="2 3">
    <name type="scientific">Teichococcus aestuarii</name>
    <dbReference type="NCBI Taxonomy" id="568898"/>
    <lineage>
        <taxon>Bacteria</taxon>
        <taxon>Pseudomonadati</taxon>
        <taxon>Pseudomonadota</taxon>
        <taxon>Alphaproteobacteria</taxon>
        <taxon>Acetobacterales</taxon>
        <taxon>Roseomonadaceae</taxon>
        <taxon>Roseomonas</taxon>
    </lineage>
</organism>
<name>A0A2U1V8C4_9PROT</name>
<comment type="caution">
    <text evidence="2">The sequence shown here is derived from an EMBL/GenBank/DDBJ whole genome shotgun (WGS) entry which is preliminary data.</text>
</comment>
<proteinExistence type="predicted"/>
<dbReference type="Proteomes" id="UP000245048">
    <property type="component" value="Unassembled WGS sequence"/>
</dbReference>
<evidence type="ECO:0000313" key="3">
    <source>
        <dbReference type="Proteomes" id="UP000245048"/>
    </source>
</evidence>
<dbReference type="EMBL" id="PDOA01000002">
    <property type="protein sequence ID" value="PWC30150.1"/>
    <property type="molecule type" value="Genomic_DNA"/>
</dbReference>
<evidence type="ECO:0000256" key="1">
    <source>
        <dbReference type="SAM" id="MobiDB-lite"/>
    </source>
</evidence>
<evidence type="ECO:0000313" key="2">
    <source>
        <dbReference type="EMBL" id="PWC30150.1"/>
    </source>
</evidence>
<accession>A0A2U1V8C4</accession>
<gene>
    <name evidence="2" type="ORF">CR165_04670</name>
</gene>
<protein>
    <submittedName>
        <fullName evidence="2">Uncharacterized protein</fullName>
    </submittedName>
</protein>
<dbReference type="AlphaFoldDB" id="A0A2U1V8C4"/>